<dbReference type="Proteomes" id="UP000272942">
    <property type="component" value="Unassembled WGS sequence"/>
</dbReference>
<feature type="region of interest" description="Disordered" evidence="1">
    <location>
        <begin position="1"/>
        <end position="39"/>
    </location>
</feature>
<feature type="compositionally biased region" description="Polar residues" evidence="1">
    <location>
        <begin position="77"/>
        <end position="89"/>
    </location>
</feature>
<evidence type="ECO:0000313" key="3">
    <source>
        <dbReference type="Proteomes" id="UP000272942"/>
    </source>
</evidence>
<organism evidence="4">
    <name type="scientific">Echinostoma caproni</name>
    <dbReference type="NCBI Taxonomy" id="27848"/>
    <lineage>
        <taxon>Eukaryota</taxon>
        <taxon>Metazoa</taxon>
        <taxon>Spiralia</taxon>
        <taxon>Lophotrochozoa</taxon>
        <taxon>Platyhelminthes</taxon>
        <taxon>Trematoda</taxon>
        <taxon>Digenea</taxon>
        <taxon>Plagiorchiida</taxon>
        <taxon>Echinostomata</taxon>
        <taxon>Echinostomatoidea</taxon>
        <taxon>Echinostomatidae</taxon>
        <taxon>Echinostoma</taxon>
    </lineage>
</organism>
<proteinExistence type="predicted"/>
<feature type="region of interest" description="Disordered" evidence="1">
    <location>
        <begin position="52"/>
        <end position="89"/>
    </location>
</feature>
<keyword evidence="3" id="KW-1185">Reference proteome</keyword>
<dbReference type="WBParaSite" id="ECPE_0001795301-mRNA-1">
    <property type="protein sequence ID" value="ECPE_0001795301-mRNA-1"/>
    <property type="gene ID" value="ECPE_0001795301"/>
</dbReference>
<gene>
    <name evidence="2" type="ORF">ECPE_LOCUS17910</name>
</gene>
<reference evidence="2 3" key="2">
    <citation type="submission" date="2018-11" db="EMBL/GenBank/DDBJ databases">
        <authorList>
            <consortium name="Pathogen Informatics"/>
        </authorList>
    </citation>
    <scope>NUCLEOTIDE SEQUENCE [LARGE SCALE GENOMIC DNA]</scope>
    <source>
        <strain evidence="2 3">Egypt</strain>
    </source>
</reference>
<accession>A0A183BFC3</accession>
<dbReference type="EMBL" id="UZAN01072711">
    <property type="protein sequence ID" value="VDP95266.1"/>
    <property type="molecule type" value="Genomic_DNA"/>
</dbReference>
<evidence type="ECO:0000256" key="1">
    <source>
        <dbReference type="SAM" id="MobiDB-lite"/>
    </source>
</evidence>
<sequence length="89" mass="9239">MVTSATQTVSTRSDLTESDSSGPSTRRGPSGSRWSHNPVFRGLLSPMIDVRWSSRGKSPTGGGGGARSNGLGIISRFTRSAAQSDGASR</sequence>
<evidence type="ECO:0000313" key="4">
    <source>
        <dbReference type="WBParaSite" id="ECPE_0001795301-mRNA-1"/>
    </source>
</evidence>
<feature type="compositionally biased region" description="Low complexity" evidence="1">
    <location>
        <begin position="18"/>
        <end position="35"/>
    </location>
</feature>
<dbReference type="AlphaFoldDB" id="A0A183BFC3"/>
<reference evidence="4" key="1">
    <citation type="submission" date="2016-06" db="UniProtKB">
        <authorList>
            <consortium name="WormBaseParasite"/>
        </authorList>
    </citation>
    <scope>IDENTIFICATION</scope>
</reference>
<name>A0A183BFC3_9TREM</name>
<feature type="compositionally biased region" description="Polar residues" evidence="1">
    <location>
        <begin position="1"/>
        <end position="13"/>
    </location>
</feature>
<protein>
    <submittedName>
        <fullName evidence="2 4">Uncharacterized protein</fullName>
    </submittedName>
</protein>
<evidence type="ECO:0000313" key="2">
    <source>
        <dbReference type="EMBL" id="VDP95266.1"/>
    </source>
</evidence>